<evidence type="ECO:0000313" key="3">
    <source>
        <dbReference type="Proteomes" id="UP000886725"/>
    </source>
</evidence>
<dbReference type="EMBL" id="DVFU01000052">
    <property type="protein sequence ID" value="HIQ64595.1"/>
    <property type="molecule type" value="Genomic_DNA"/>
</dbReference>
<proteinExistence type="predicted"/>
<dbReference type="AlphaFoldDB" id="A0A9D1CK96"/>
<reference evidence="2" key="2">
    <citation type="journal article" date="2021" name="PeerJ">
        <title>Extensive microbial diversity within the chicken gut microbiome revealed by metagenomics and culture.</title>
        <authorList>
            <person name="Gilroy R."/>
            <person name="Ravi A."/>
            <person name="Getino M."/>
            <person name="Pursley I."/>
            <person name="Horton D.L."/>
            <person name="Alikhan N.F."/>
            <person name="Baker D."/>
            <person name="Gharbi K."/>
            <person name="Hall N."/>
            <person name="Watson M."/>
            <person name="Adriaenssens E.M."/>
            <person name="Foster-Nyarko E."/>
            <person name="Jarju S."/>
            <person name="Secka A."/>
            <person name="Antonio M."/>
            <person name="Oren A."/>
            <person name="Chaudhuri R.R."/>
            <person name="La Ragione R."/>
            <person name="Hildebrand F."/>
            <person name="Pallen M.J."/>
        </authorList>
    </citation>
    <scope>NUCLEOTIDE SEQUENCE</scope>
    <source>
        <strain evidence="2">CHK165-10780</strain>
    </source>
</reference>
<keyword evidence="1" id="KW-0812">Transmembrane</keyword>
<accession>A0A9D1CK96</accession>
<evidence type="ECO:0000313" key="2">
    <source>
        <dbReference type="EMBL" id="HIQ64595.1"/>
    </source>
</evidence>
<feature type="transmembrane region" description="Helical" evidence="1">
    <location>
        <begin position="20"/>
        <end position="43"/>
    </location>
</feature>
<sequence length="200" mass="22790">MAKQKKKRVEFDELEVRKFWVMVLLILVAGLVCFGFVYVWLIMDTKKEVTYETDVTQLEIALSNSEDATLDLIDTYPKTEAGGLSSTPYTFTLTNNGDRDAKYTISLISDEDQIEECKRENNGEDCKVIPTSAIRYSIVKNDWTRSSAILADDQNTIDMGVIEPGEDNKIQYQLKIWVDYDTTIDTEGAHFFGKLVVETK</sequence>
<organism evidence="2 3">
    <name type="scientific">Candidatus Faecenecus gallistercoris</name>
    <dbReference type="NCBI Taxonomy" id="2840793"/>
    <lineage>
        <taxon>Bacteria</taxon>
        <taxon>Bacillati</taxon>
        <taxon>Bacillota</taxon>
        <taxon>Bacillota incertae sedis</taxon>
        <taxon>Candidatus Faecenecus</taxon>
    </lineage>
</organism>
<keyword evidence="1" id="KW-0472">Membrane</keyword>
<evidence type="ECO:0000256" key="1">
    <source>
        <dbReference type="SAM" id="Phobius"/>
    </source>
</evidence>
<name>A0A9D1CK96_9FIRM</name>
<protein>
    <submittedName>
        <fullName evidence="2">Uncharacterized protein</fullName>
    </submittedName>
</protein>
<dbReference type="Proteomes" id="UP000886725">
    <property type="component" value="Unassembled WGS sequence"/>
</dbReference>
<comment type="caution">
    <text evidence="2">The sequence shown here is derived from an EMBL/GenBank/DDBJ whole genome shotgun (WGS) entry which is preliminary data.</text>
</comment>
<gene>
    <name evidence="2" type="ORF">IAC85_02535</name>
</gene>
<reference evidence="2" key="1">
    <citation type="submission" date="2020-10" db="EMBL/GenBank/DDBJ databases">
        <authorList>
            <person name="Gilroy R."/>
        </authorList>
    </citation>
    <scope>NUCLEOTIDE SEQUENCE</scope>
    <source>
        <strain evidence="2">CHK165-10780</strain>
    </source>
</reference>
<keyword evidence="1" id="KW-1133">Transmembrane helix</keyword>